<name>G0L8E9_ZOBGA</name>
<protein>
    <submittedName>
        <fullName evidence="2">Hypothetical membrane protein</fullName>
    </submittedName>
</protein>
<organism evidence="2 3">
    <name type="scientific">Zobellia galactanivorans (strain DSM 12802 / CCUG 47099 / CIP 106680 / NCIMB 13871 / Dsij)</name>
    <dbReference type="NCBI Taxonomy" id="63186"/>
    <lineage>
        <taxon>Bacteria</taxon>
        <taxon>Pseudomonadati</taxon>
        <taxon>Bacteroidota</taxon>
        <taxon>Flavobacteriia</taxon>
        <taxon>Flavobacteriales</taxon>
        <taxon>Flavobacteriaceae</taxon>
        <taxon>Zobellia</taxon>
    </lineage>
</organism>
<dbReference type="OrthoDB" id="1441525at2"/>
<proteinExistence type="predicted"/>
<dbReference type="RefSeq" id="WP_013994702.1">
    <property type="nucleotide sequence ID" value="NC_015844.1"/>
</dbReference>
<dbReference type="STRING" id="63186.ZOBELLIA_3371"/>
<accession>G0L8E9</accession>
<evidence type="ECO:0000313" key="3">
    <source>
        <dbReference type="Proteomes" id="UP000008898"/>
    </source>
</evidence>
<sequence length="131" mass="14894">MILPLLFGVGSLIWGGIHFRKYFLFITGIKMKGTVTKAEYKEQGIGRRKVHMTEITYRYEVNGKEYTHTEISDEEKHLFKPQSMKGESIALMVWKKSPEISTCRSSGHYLKSSIFFLVIGLLSTLVGIAGM</sequence>
<dbReference type="KEGG" id="zga:ZOBELLIA_3371"/>
<keyword evidence="1" id="KW-0472">Membrane</keyword>
<feature type="transmembrane region" description="Helical" evidence="1">
    <location>
        <begin position="6"/>
        <end position="23"/>
    </location>
</feature>
<keyword evidence="1" id="KW-1133">Transmembrane helix</keyword>
<evidence type="ECO:0000256" key="1">
    <source>
        <dbReference type="SAM" id="Phobius"/>
    </source>
</evidence>
<dbReference type="AlphaFoldDB" id="G0L8E9"/>
<feature type="transmembrane region" description="Helical" evidence="1">
    <location>
        <begin position="114"/>
        <end position="130"/>
    </location>
</feature>
<keyword evidence="1" id="KW-0812">Transmembrane</keyword>
<keyword evidence="3" id="KW-1185">Reference proteome</keyword>
<gene>
    <name evidence="2" type="ordered locus">zobellia_3371</name>
</gene>
<evidence type="ECO:0000313" key="2">
    <source>
        <dbReference type="EMBL" id="CAZ97509.1"/>
    </source>
</evidence>
<dbReference type="EMBL" id="FP476056">
    <property type="protein sequence ID" value="CAZ97509.1"/>
    <property type="molecule type" value="Genomic_DNA"/>
</dbReference>
<reference evidence="3" key="1">
    <citation type="submission" date="2009-07" db="EMBL/GenBank/DDBJ databases">
        <title>Complete genome sequence of Zobellia galactanivorans Dsij.</title>
        <authorList>
            <consortium name="Genoscope - CEA"/>
        </authorList>
    </citation>
    <scope>NUCLEOTIDE SEQUENCE [LARGE SCALE GENOMIC DNA]</scope>
    <source>
        <strain evidence="3">DSM 12802 / CCUG 47099 / CIP 106680 / NCIMB 13871 / Dsij</strain>
    </source>
</reference>
<dbReference type="Proteomes" id="UP000008898">
    <property type="component" value="Chromosome"/>
</dbReference>
<dbReference type="HOGENOM" id="CLU_1926799_0_0_10"/>
<reference evidence="2 3" key="2">
    <citation type="journal article" date="2012" name="Environ. Microbiol.">
        <title>Characterization of the first alginolytic operons in a marine bacterium: from their emergence in marine Flavobacteriia to their independent transfers to marine Proteobacteria and human gut Bacteroides.</title>
        <authorList>
            <person name="Thomas F."/>
            <person name="Barbeyron T."/>
            <person name="Tonon T."/>
            <person name="Genicot S."/>
            <person name="Czjzek M."/>
            <person name="Michel G."/>
        </authorList>
    </citation>
    <scope>NUCLEOTIDE SEQUENCE [LARGE SCALE GENOMIC DNA]</scope>
    <source>
        <strain evidence="3">DSM 12802 / CCUG 47099 / CIP 106680 / NCIMB 13871 / Dsij</strain>
    </source>
</reference>